<dbReference type="EMBL" id="BRYB01000040">
    <property type="protein sequence ID" value="GMI21193.1"/>
    <property type="molecule type" value="Genomic_DNA"/>
</dbReference>
<sequence>MRSPTRTTSPRPAKIEAAALAGVTAPQSGTHLLFDYHEEGLFRVVVSKTSSKGIFLRKSKGDRGPMFDDCI</sequence>
<gene>
    <name evidence="1" type="ORF">TeGR_g8406</name>
</gene>
<comment type="caution">
    <text evidence="1">The sequence shown here is derived from an EMBL/GenBank/DDBJ whole genome shotgun (WGS) entry which is preliminary data.</text>
</comment>
<accession>A0ABQ6M7X8</accession>
<name>A0ABQ6M7X8_9STRA</name>
<protein>
    <submittedName>
        <fullName evidence="1">Uncharacterized protein</fullName>
    </submittedName>
</protein>
<evidence type="ECO:0000313" key="2">
    <source>
        <dbReference type="Proteomes" id="UP001165060"/>
    </source>
</evidence>
<keyword evidence="2" id="KW-1185">Reference proteome</keyword>
<organism evidence="1 2">
    <name type="scientific">Tetraparma gracilis</name>
    <dbReference type="NCBI Taxonomy" id="2962635"/>
    <lineage>
        <taxon>Eukaryota</taxon>
        <taxon>Sar</taxon>
        <taxon>Stramenopiles</taxon>
        <taxon>Ochrophyta</taxon>
        <taxon>Bolidophyceae</taxon>
        <taxon>Parmales</taxon>
        <taxon>Triparmaceae</taxon>
        <taxon>Tetraparma</taxon>
    </lineage>
</organism>
<dbReference type="Proteomes" id="UP001165060">
    <property type="component" value="Unassembled WGS sequence"/>
</dbReference>
<reference evidence="1 2" key="1">
    <citation type="journal article" date="2023" name="Commun. Biol.">
        <title>Genome analysis of Parmales, the sister group of diatoms, reveals the evolutionary specialization of diatoms from phago-mixotrophs to photoautotrophs.</title>
        <authorList>
            <person name="Ban H."/>
            <person name="Sato S."/>
            <person name="Yoshikawa S."/>
            <person name="Yamada K."/>
            <person name="Nakamura Y."/>
            <person name="Ichinomiya M."/>
            <person name="Sato N."/>
            <person name="Blanc-Mathieu R."/>
            <person name="Endo H."/>
            <person name="Kuwata A."/>
            <person name="Ogata H."/>
        </authorList>
    </citation>
    <scope>NUCLEOTIDE SEQUENCE [LARGE SCALE GENOMIC DNA]</scope>
</reference>
<evidence type="ECO:0000313" key="1">
    <source>
        <dbReference type="EMBL" id="GMI21193.1"/>
    </source>
</evidence>
<feature type="non-terminal residue" evidence="1">
    <location>
        <position position="71"/>
    </location>
</feature>
<proteinExistence type="predicted"/>